<evidence type="ECO:0000313" key="9">
    <source>
        <dbReference type="Proteomes" id="UP000015104"/>
    </source>
</evidence>
<evidence type="ECO:0000256" key="4">
    <source>
        <dbReference type="ARBA" id="ARBA00023157"/>
    </source>
</evidence>
<accession>T1KZ74</accession>
<gene>
    <name evidence="8" type="primary">107368672</name>
</gene>
<dbReference type="Proteomes" id="UP000015104">
    <property type="component" value="Unassembled WGS sequence"/>
</dbReference>
<dbReference type="EnsemblMetazoa" id="tetur28g00590.1">
    <property type="protein sequence ID" value="tetur28g00590.1"/>
    <property type="gene ID" value="tetur28g00590"/>
</dbReference>
<evidence type="ECO:0000256" key="3">
    <source>
        <dbReference type="ARBA" id="ARBA00022842"/>
    </source>
</evidence>
<evidence type="ECO:0000256" key="7">
    <source>
        <dbReference type="SAM" id="SignalP"/>
    </source>
</evidence>
<reference evidence="9" key="1">
    <citation type="submission" date="2011-08" db="EMBL/GenBank/DDBJ databases">
        <authorList>
            <person name="Rombauts S."/>
        </authorList>
    </citation>
    <scope>NUCLEOTIDE SEQUENCE</scope>
    <source>
        <strain evidence="9">London</strain>
    </source>
</reference>
<dbReference type="InterPro" id="IPR017946">
    <property type="entry name" value="PLC-like_Pdiesterase_TIM-brl"/>
</dbReference>
<proteinExistence type="predicted"/>
<keyword evidence="5" id="KW-0456">Lyase</keyword>
<dbReference type="OrthoDB" id="1058301at2759"/>
<comment type="catalytic activity">
    <reaction evidence="1">
        <text>an N-(acyl)-sphingosylphosphoethanolamine = an N-(acyl)-sphingosyl-1,3-cyclic phosphate + ethanolamine</text>
        <dbReference type="Rhea" id="RHEA:60648"/>
        <dbReference type="ChEBI" id="CHEBI:57603"/>
        <dbReference type="ChEBI" id="CHEBI:143891"/>
        <dbReference type="ChEBI" id="CHEBI:143892"/>
    </reaction>
</comment>
<dbReference type="eggNOG" id="ENOG502SEQ1">
    <property type="taxonomic scope" value="Eukaryota"/>
</dbReference>
<dbReference type="GO" id="GO:0006629">
    <property type="term" value="P:lipid metabolic process"/>
    <property type="evidence" value="ECO:0007669"/>
    <property type="project" value="InterPro"/>
</dbReference>
<dbReference type="Gene3D" id="3.20.20.190">
    <property type="entry name" value="Phosphatidylinositol (PI) phosphodiesterase"/>
    <property type="match status" value="1"/>
</dbReference>
<keyword evidence="9" id="KW-1185">Reference proteome</keyword>
<evidence type="ECO:0008006" key="10">
    <source>
        <dbReference type="Google" id="ProtNLM"/>
    </source>
</evidence>
<keyword evidence="7" id="KW-0732">Signal</keyword>
<organism evidence="8 9">
    <name type="scientific">Tetranychus urticae</name>
    <name type="common">Two-spotted spider mite</name>
    <dbReference type="NCBI Taxonomy" id="32264"/>
    <lineage>
        <taxon>Eukaryota</taxon>
        <taxon>Metazoa</taxon>
        <taxon>Ecdysozoa</taxon>
        <taxon>Arthropoda</taxon>
        <taxon>Chelicerata</taxon>
        <taxon>Arachnida</taxon>
        <taxon>Acari</taxon>
        <taxon>Acariformes</taxon>
        <taxon>Trombidiformes</taxon>
        <taxon>Prostigmata</taxon>
        <taxon>Eleutherengona</taxon>
        <taxon>Raphignathae</taxon>
        <taxon>Tetranychoidea</taxon>
        <taxon>Tetranychidae</taxon>
        <taxon>Tetranychus</taxon>
    </lineage>
</organism>
<reference evidence="8" key="2">
    <citation type="submission" date="2015-06" db="UniProtKB">
        <authorList>
            <consortium name="EnsemblMetazoa"/>
        </authorList>
    </citation>
    <scope>IDENTIFICATION</scope>
</reference>
<evidence type="ECO:0000256" key="1">
    <source>
        <dbReference type="ARBA" id="ARBA00000110"/>
    </source>
</evidence>
<feature type="chain" id="PRO_5004581281" description="GP-PDE domain-containing protein" evidence="7">
    <location>
        <begin position="27"/>
        <end position="369"/>
    </location>
</feature>
<evidence type="ECO:0000313" key="8">
    <source>
        <dbReference type="EnsemblMetazoa" id="tetur28g00590.1"/>
    </source>
</evidence>
<feature type="region of interest" description="Disordered" evidence="6">
    <location>
        <begin position="307"/>
        <end position="327"/>
    </location>
</feature>
<dbReference type="CDD" id="cd08576">
    <property type="entry name" value="GDPD_like_SMaseD_PLD"/>
    <property type="match status" value="1"/>
</dbReference>
<dbReference type="SUPFAM" id="SSF51695">
    <property type="entry name" value="PLC-like phosphodiesterases"/>
    <property type="match status" value="1"/>
</dbReference>
<evidence type="ECO:0000256" key="5">
    <source>
        <dbReference type="ARBA" id="ARBA00023239"/>
    </source>
</evidence>
<dbReference type="EMBL" id="CAEY01000737">
    <property type="status" value="NOT_ANNOTATED_CDS"/>
    <property type="molecule type" value="Genomic_DNA"/>
</dbReference>
<dbReference type="GO" id="GO:0016829">
    <property type="term" value="F:lyase activity"/>
    <property type="evidence" value="ECO:0007669"/>
    <property type="project" value="UniProtKB-KW"/>
</dbReference>
<feature type="signal peptide" evidence="7">
    <location>
        <begin position="1"/>
        <end position="26"/>
    </location>
</feature>
<keyword evidence="4" id="KW-1015">Disulfide bond</keyword>
<feature type="compositionally biased region" description="Basic and acidic residues" evidence="6">
    <location>
        <begin position="309"/>
        <end position="320"/>
    </location>
</feature>
<dbReference type="KEGG" id="tut:107368672"/>
<dbReference type="GO" id="GO:0008081">
    <property type="term" value="F:phosphoric diester hydrolase activity"/>
    <property type="evidence" value="ECO:0007669"/>
    <property type="project" value="InterPro"/>
</dbReference>
<name>T1KZ74_TETUR</name>
<protein>
    <recommendedName>
        <fullName evidence="10">GP-PDE domain-containing protein</fullName>
    </recommendedName>
</protein>
<evidence type="ECO:0000256" key="6">
    <source>
        <dbReference type="SAM" id="MobiDB-lite"/>
    </source>
</evidence>
<sequence>MTTNYFLNFCPVLLIILAALLPVIHGAVNSERPLYNIAHMVNSIKEIDTYLSRGANAIEADVSFSLNGTALYTFHGYPCDCFRHCTEREDIETYLAHVREITKPENPNYKKQLALLFLDLKISSLPASVKANAGSDLAQKVVSNLFEFGKTTSKIKLLLSIGHVYDYDFVLGFQNELESSEMDHLNSKIGWDVGMNDKVSDVIAMWQRIEIVKNIWLGDGCSNCISPFYNLGRLNEVVSKRDLRSGMVPDPVIDKVYHWTIDFHHNLRASLKFGVDGIITNHPERLYTIIKEPNFRFKYRLATQEDDPWERLQSDPEEKPAPSANDMQPVSLRVVTSAADMLTSFTKYLRDFVFLRLPIYHNSSVRTIK</sequence>
<keyword evidence="2" id="KW-0479">Metal-binding</keyword>
<dbReference type="OMA" id="FAIESMW"/>
<dbReference type="HOGENOM" id="CLU_063965_0_0_1"/>
<dbReference type="AlphaFoldDB" id="T1KZ74"/>
<dbReference type="GO" id="GO:0046872">
    <property type="term" value="F:metal ion binding"/>
    <property type="evidence" value="ECO:0007669"/>
    <property type="project" value="UniProtKB-KW"/>
</dbReference>
<evidence type="ECO:0000256" key="2">
    <source>
        <dbReference type="ARBA" id="ARBA00022723"/>
    </source>
</evidence>
<keyword evidence="3" id="KW-0460">Magnesium</keyword>